<comment type="cofactor">
    <cofactor evidence="1 13">
        <name>pyridoxal 5'-phosphate</name>
        <dbReference type="ChEBI" id="CHEBI:597326"/>
    </cofactor>
</comment>
<evidence type="ECO:0000256" key="2">
    <source>
        <dbReference type="ARBA" id="ARBA00005029"/>
    </source>
</evidence>
<dbReference type="InterPro" id="IPR004839">
    <property type="entry name" value="Aminotransferase_I/II_large"/>
</dbReference>
<dbReference type="EMBL" id="KU609011">
    <property type="protein sequence ID" value="ANB27657.1"/>
    <property type="molecule type" value="mRNA"/>
</dbReference>
<evidence type="ECO:0000259" key="15">
    <source>
        <dbReference type="Pfam" id="PF00155"/>
    </source>
</evidence>
<evidence type="ECO:0000256" key="1">
    <source>
        <dbReference type="ARBA" id="ARBA00001933"/>
    </source>
</evidence>
<dbReference type="CDD" id="cd06454">
    <property type="entry name" value="KBL_like"/>
    <property type="match status" value="1"/>
</dbReference>
<keyword evidence="8" id="KW-0012">Acyltransferase</keyword>
<keyword evidence="5" id="KW-0808">Transferase</keyword>
<reference evidence="16" key="1">
    <citation type="journal article" date="2016" name="BMC Evol. Biol.">
        <title>Heme pathway evolution in kinetoplastid protists.</title>
        <authorList>
            <person name="Cenci U."/>
            <person name="Moog D."/>
            <person name="Curtis B.A."/>
            <person name="Tanifuji G."/>
            <person name="Eme L."/>
            <person name="Lukes J."/>
            <person name="Archibald J.M."/>
        </authorList>
    </citation>
    <scope>NUCLEOTIDE SEQUENCE</scope>
    <source>
        <strain evidence="16">SMB-60</strain>
    </source>
</reference>
<dbReference type="InterPro" id="IPR001917">
    <property type="entry name" value="Aminotrans_II_pyridoxalP_BS"/>
</dbReference>
<dbReference type="GO" id="GO:0006782">
    <property type="term" value="P:protoporphyrinogen IX biosynthetic process"/>
    <property type="evidence" value="ECO:0007669"/>
    <property type="project" value="UniProtKB-UniPathway"/>
</dbReference>
<dbReference type="GO" id="GO:0030170">
    <property type="term" value="F:pyridoxal phosphate binding"/>
    <property type="evidence" value="ECO:0007669"/>
    <property type="project" value="InterPro"/>
</dbReference>
<dbReference type="Pfam" id="PF00155">
    <property type="entry name" value="Aminotran_1_2"/>
    <property type="match status" value="1"/>
</dbReference>
<feature type="region of interest" description="Disordered" evidence="14">
    <location>
        <begin position="29"/>
        <end position="54"/>
    </location>
</feature>
<dbReference type="InterPro" id="IPR015421">
    <property type="entry name" value="PyrdxlP-dep_Trfase_major"/>
</dbReference>
<dbReference type="PROSITE" id="PS00599">
    <property type="entry name" value="AA_TRANSFER_CLASS_2"/>
    <property type="match status" value="1"/>
</dbReference>
<comment type="catalytic activity">
    <reaction evidence="12">
        <text>succinyl-CoA + glycine + H(+) = 5-aminolevulinate + CO2 + CoA</text>
        <dbReference type="Rhea" id="RHEA:12921"/>
        <dbReference type="ChEBI" id="CHEBI:15378"/>
        <dbReference type="ChEBI" id="CHEBI:16526"/>
        <dbReference type="ChEBI" id="CHEBI:57287"/>
        <dbReference type="ChEBI" id="CHEBI:57292"/>
        <dbReference type="ChEBI" id="CHEBI:57305"/>
        <dbReference type="ChEBI" id="CHEBI:356416"/>
        <dbReference type="EC" id="2.3.1.37"/>
    </reaction>
</comment>
<sequence length="517" mass="56588">MSLPNNVMSRFAQPKRAALLNFTSQVMHKSTQKPKGKACKQIPKTSKRKPIGEQMASPPVQCPYHHLHTPITPSVTVIPSRQPVASPSYDQFFENYVQQIKTEGRYRVFTEVSRQERRHPRITWHAPNGKEKPVTVWCSNDYVCMSQHPAVVRAARNSLSTHGVGAGGTRNISGNSHSIAALEKDIAQWHGKAQGLVFSSGYVANEAALSALGSILPETVFISDEENHASMIMGMMHARGASRKIWKHNNVEHLRELLIQTRLNHPNASVVIAFESVYSMSGTIAPVREIVDLAKQFNALTYVDEVHAVGLYGHTGTGLCESLGLAGSIDIIMGTLGKAVGVFGGYIASSSTIVDALRCRAPGFIFTTALPPMIADAARKSIAVLAGDEGRGHRARFNAAHNYMKKLFVENGLPIHPGESHILPLLVLDSTLCKRASDLLLNTHGHYVQPINYPTVPQGRERLRITPGAKHTKKMCDSLLEAVLSVWKALGLPLHHSYVAANPYGRCPVMLSSRKLP</sequence>
<evidence type="ECO:0000256" key="9">
    <source>
        <dbReference type="ARBA" id="ARBA00031691"/>
    </source>
</evidence>
<dbReference type="UniPathway" id="UPA00251">
    <property type="reaction ID" value="UER00375"/>
</dbReference>
<evidence type="ECO:0000256" key="8">
    <source>
        <dbReference type="ARBA" id="ARBA00023315"/>
    </source>
</evidence>
<dbReference type="SUPFAM" id="SSF53383">
    <property type="entry name" value="PLP-dependent transferases"/>
    <property type="match status" value="1"/>
</dbReference>
<evidence type="ECO:0000256" key="12">
    <source>
        <dbReference type="ARBA" id="ARBA00047654"/>
    </source>
</evidence>
<accession>A0A161HS39</accession>
<feature type="domain" description="Aminotransferase class I/classII large" evidence="15">
    <location>
        <begin position="133"/>
        <end position="483"/>
    </location>
</feature>
<dbReference type="InterPro" id="IPR010961">
    <property type="entry name" value="4pyrrol_synth_NH2levulA_synth"/>
</dbReference>
<evidence type="ECO:0000256" key="4">
    <source>
        <dbReference type="ARBA" id="ARBA00013257"/>
    </source>
</evidence>
<organism evidence="16">
    <name type="scientific">Perkinsela sp. SMB-60</name>
    <dbReference type="NCBI Taxonomy" id="1840652"/>
    <lineage>
        <taxon>Eukaryota</taxon>
        <taxon>Discoba</taxon>
        <taxon>Euglenozoa</taxon>
        <taxon>Kinetoplastea</taxon>
        <taxon>Prokinetoplastina</taxon>
        <taxon>Ichthyobodonidae</taxon>
        <taxon>Perkinsela</taxon>
    </lineage>
</organism>
<dbReference type="EC" id="2.3.1.37" evidence="4"/>
<dbReference type="PANTHER" id="PTHR13693:SF102">
    <property type="entry name" value="2-AMINO-3-KETOBUTYRATE COENZYME A LIGASE, MITOCHONDRIAL"/>
    <property type="match status" value="1"/>
</dbReference>
<evidence type="ECO:0000256" key="14">
    <source>
        <dbReference type="SAM" id="MobiDB-lite"/>
    </source>
</evidence>
<comment type="similarity">
    <text evidence="3 13">Belongs to the class-II pyridoxal-phosphate-dependent aminotransferase family.</text>
</comment>
<evidence type="ECO:0000256" key="11">
    <source>
        <dbReference type="ARBA" id="ARBA00032773"/>
    </source>
</evidence>
<dbReference type="NCBIfam" id="TIGR01821">
    <property type="entry name" value="5aminolev_synth"/>
    <property type="match status" value="1"/>
</dbReference>
<name>A0A161HS39_9EUGL</name>
<keyword evidence="7" id="KW-0350">Heme biosynthesis</keyword>
<dbReference type="InterPro" id="IPR015422">
    <property type="entry name" value="PyrdxlP-dep_Trfase_small"/>
</dbReference>
<evidence type="ECO:0000256" key="7">
    <source>
        <dbReference type="ARBA" id="ARBA00023133"/>
    </source>
</evidence>
<comment type="pathway">
    <text evidence="2">Porphyrin-containing compound metabolism; protoporphyrin-IX biosynthesis; 5-aminolevulinate from glycine: step 1/1.</text>
</comment>
<dbReference type="GO" id="GO:0003870">
    <property type="term" value="F:5-aminolevulinate synthase activity"/>
    <property type="evidence" value="ECO:0007669"/>
    <property type="project" value="UniProtKB-EC"/>
</dbReference>
<dbReference type="AlphaFoldDB" id="A0A161HS39"/>
<dbReference type="PANTHER" id="PTHR13693">
    <property type="entry name" value="CLASS II AMINOTRANSFERASE/8-AMINO-7-OXONONANOATE SYNTHASE"/>
    <property type="match status" value="1"/>
</dbReference>
<evidence type="ECO:0000256" key="13">
    <source>
        <dbReference type="RuleBase" id="RU003693"/>
    </source>
</evidence>
<dbReference type="Gene3D" id="3.90.1150.10">
    <property type="entry name" value="Aspartate Aminotransferase, domain 1"/>
    <property type="match status" value="1"/>
</dbReference>
<evidence type="ECO:0000256" key="5">
    <source>
        <dbReference type="ARBA" id="ARBA00022679"/>
    </source>
</evidence>
<dbReference type="FunFam" id="3.40.640.10:FF:000006">
    <property type="entry name" value="5-aminolevulinate synthase, mitochondrial"/>
    <property type="match status" value="1"/>
</dbReference>
<dbReference type="InterPro" id="IPR050087">
    <property type="entry name" value="AON_synthase_class-II"/>
</dbReference>
<proteinExistence type="evidence at transcript level"/>
<evidence type="ECO:0000313" key="16">
    <source>
        <dbReference type="EMBL" id="ANB27657.1"/>
    </source>
</evidence>
<keyword evidence="6 13" id="KW-0663">Pyridoxal phosphate</keyword>
<dbReference type="Gene3D" id="3.40.640.10">
    <property type="entry name" value="Type I PLP-dependent aspartate aminotransferase-like (Major domain)"/>
    <property type="match status" value="1"/>
</dbReference>
<protein>
    <recommendedName>
        <fullName evidence="4">5-aminolevulinate synthase</fullName>
        <ecNumber evidence="4">2.3.1.37</ecNumber>
    </recommendedName>
    <alternativeName>
        <fullName evidence="9">5-aminolevulinic acid synthase</fullName>
    </alternativeName>
    <alternativeName>
        <fullName evidence="10">Delta-ALA synthase</fullName>
    </alternativeName>
    <alternativeName>
        <fullName evidence="11">Delta-aminolevulinate synthase</fullName>
    </alternativeName>
</protein>
<evidence type="ECO:0000256" key="10">
    <source>
        <dbReference type="ARBA" id="ARBA00031945"/>
    </source>
</evidence>
<dbReference type="InterPro" id="IPR015424">
    <property type="entry name" value="PyrdxlP-dep_Trfase"/>
</dbReference>
<evidence type="ECO:0000256" key="6">
    <source>
        <dbReference type="ARBA" id="ARBA00022898"/>
    </source>
</evidence>
<evidence type="ECO:0000256" key="3">
    <source>
        <dbReference type="ARBA" id="ARBA00008392"/>
    </source>
</evidence>